<protein>
    <recommendedName>
        <fullName evidence="2">Radical SAM core domain-containing protein</fullName>
    </recommendedName>
</protein>
<proteinExistence type="predicted"/>
<feature type="domain" description="Radical SAM core" evidence="2">
    <location>
        <begin position="262"/>
        <end position="497"/>
    </location>
</feature>
<sequence length="602" mass="66980">VLAQPPLSVLRAVSEFKLVMSFWQQRQAAQQLLSLERGHGRRSVGDRLRVVLAFPNTYYVGMSNLGVQTVHHLFNVEDGVSCERVFLPPKQELRALLSSRTPLLTLDTQTPVSDFDVLAFTVSFEWDYVNILTMMRLAGMPVYASERNDRHPLVVLGGAVTFLNPEPLAPFVDVVTAGEGEALIPPLVSAVSATDRRSALRRLATLPGFYVPTLYRVSYDDRGVVKPYQATDRTVPPFVSKAAVKTIDDIDPPCTRVFTPQTAFGSRFLIEVVRGCAKLCRFCWAGYNYLPVRAFSTDRILSLAESAKPYANRVGLVSIALCDHPDIEEILERLLALDYTISPASLRLDDLTPQIVQLLHQSGERTVTIAPETGSDRLRRVINKVVTNAQILDKADLIFSSGIENLKLYFMIGLPTETDEDLVAIRDLVVQLRDRMLKYARRRGRPGRIVGSVNPLVPKPGTSYQWLPMTSPAIVASRTKRLKGLLSGLDHVYLSIKSERQSFYQALLSLGDRRVAPVIDAAAQNGGDWRRAAETADVDPEFWVFRDRSQDEVLPWDIIDGGIKAEFFRSEFLKSMRAEPTVPSNRGSSPTTLGALASHQTS</sequence>
<dbReference type="PANTHER" id="PTHR42731:SF5">
    <property type="entry name" value="RADICAL SAM DOMAIN PROTEIN"/>
    <property type="match status" value="1"/>
</dbReference>
<dbReference type="SUPFAM" id="SSF102114">
    <property type="entry name" value="Radical SAM enzymes"/>
    <property type="match status" value="1"/>
</dbReference>
<dbReference type="AlphaFoldDB" id="A0A381NKI8"/>
<dbReference type="GO" id="GO:0003824">
    <property type="term" value="F:catalytic activity"/>
    <property type="evidence" value="ECO:0007669"/>
    <property type="project" value="InterPro"/>
</dbReference>
<feature type="non-terminal residue" evidence="3">
    <location>
        <position position="1"/>
    </location>
</feature>
<feature type="compositionally biased region" description="Polar residues" evidence="1">
    <location>
        <begin position="582"/>
        <end position="602"/>
    </location>
</feature>
<dbReference type="CDD" id="cd01335">
    <property type="entry name" value="Radical_SAM"/>
    <property type="match status" value="1"/>
</dbReference>
<dbReference type="SFLD" id="SFLDG01082">
    <property type="entry name" value="B12-binding_domain_containing"/>
    <property type="match status" value="1"/>
</dbReference>
<dbReference type="Pfam" id="PF19864">
    <property type="entry name" value="Radical_SAM_N2"/>
    <property type="match status" value="1"/>
</dbReference>
<dbReference type="InterPro" id="IPR045784">
    <property type="entry name" value="Radical_SAM_N2"/>
</dbReference>
<dbReference type="SMART" id="SM00729">
    <property type="entry name" value="Elp3"/>
    <property type="match status" value="1"/>
</dbReference>
<dbReference type="GO" id="GO:0051536">
    <property type="term" value="F:iron-sulfur cluster binding"/>
    <property type="evidence" value="ECO:0007669"/>
    <property type="project" value="InterPro"/>
</dbReference>
<dbReference type="InterPro" id="IPR023404">
    <property type="entry name" value="rSAM_horseshoe"/>
</dbReference>
<dbReference type="InterPro" id="IPR058240">
    <property type="entry name" value="rSAM_sf"/>
</dbReference>
<name>A0A381NKI8_9ZZZZ</name>
<reference evidence="3" key="1">
    <citation type="submission" date="2018-05" db="EMBL/GenBank/DDBJ databases">
        <authorList>
            <person name="Lanie J.A."/>
            <person name="Ng W.-L."/>
            <person name="Kazmierczak K.M."/>
            <person name="Andrzejewski T.M."/>
            <person name="Davidsen T.M."/>
            <person name="Wayne K.J."/>
            <person name="Tettelin H."/>
            <person name="Glass J.I."/>
            <person name="Rusch D."/>
            <person name="Podicherti R."/>
            <person name="Tsui H.-C.T."/>
            <person name="Winkler M.E."/>
        </authorList>
    </citation>
    <scope>NUCLEOTIDE SEQUENCE</scope>
</reference>
<evidence type="ECO:0000256" key="1">
    <source>
        <dbReference type="SAM" id="MobiDB-lite"/>
    </source>
</evidence>
<dbReference type="Pfam" id="PF04055">
    <property type="entry name" value="Radical_SAM"/>
    <property type="match status" value="1"/>
</dbReference>
<gene>
    <name evidence="3" type="ORF">METZ01_LOCUS7891</name>
</gene>
<feature type="region of interest" description="Disordered" evidence="1">
    <location>
        <begin position="579"/>
        <end position="602"/>
    </location>
</feature>
<evidence type="ECO:0000313" key="3">
    <source>
        <dbReference type="EMBL" id="SUZ55037.1"/>
    </source>
</evidence>
<evidence type="ECO:0000259" key="2">
    <source>
        <dbReference type="PROSITE" id="PS51918"/>
    </source>
</evidence>
<organism evidence="3">
    <name type="scientific">marine metagenome</name>
    <dbReference type="NCBI Taxonomy" id="408172"/>
    <lineage>
        <taxon>unclassified sequences</taxon>
        <taxon>metagenomes</taxon>
        <taxon>ecological metagenomes</taxon>
    </lineage>
</organism>
<dbReference type="PROSITE" id="PS51918">
    <property type="entry name" value="RADICAL_SAM"/>
    <property type="match status" value="1"/>
</dbReference>
<accession>A0A381NKI8</accession>
<dbReference type="PANTHER" id="PTHR42731">
    <property type="entry name" value="SLL1084 PROTEIN"/>
    <property type="match status" value="1"/>
</dbReference>
<dbReference type="InterPro" id="IPR006638">
    <property type="entry name" value="Elp3/MiaA/NifB-like_rSAM"/>
</dbReference>
<dbReference type="EMBL" id="UINC01000423">
    <property type="protein sequence ID" value="SUZ55037.1"/>
    <property type="molecule type" value="Genomic_DNA"/>
</dbReference>
<dbReference type="InterPro" id="IPR007197">
    <property type="entry name" value="rSAM"/>
</dbReference>
<dbReference type="SFLD" id="SFLDS00029">
    <property type="entry name" value="Radical_SAM"/>
    <property type="match status" value="1"/>
</dbReference>
<dbReference type="Gene3D" id="3.80.30.20">
    <property type="entry name" value="tm_1862 like domain"/>
    <property type="match status" value="1"/>
</dbReference>